<dbReference type="SUPFAM" id="SSF58104">
    <property type="entry name" value="Methyl-accepting chemotaxis protein (MCP) signaling domain"/>
    <property type="match status" value="1"/>
</dbReference>
<feature type="region of interest" description="Disordered" evidence="10">
    <location>
        <begin position="593"/>
        <end position="654"/>
    </location>
</feature>
<evidence type="ECO:0000256" key="4">
    <source>
        <dbReference type="ARBA" id="ARBA00022692"/>
    </source>
</evidence>
<evidence type="ECO:0000313" key="15">
    <source>
        <dbReference type="Proteomes" id="UP000190135"/>
    </source>
</evidence>
<dbReference type="Gene3D" id="3.30.450.20">
    <property type="entry name" value="PAS domain"/>
    <property type="match status" value="1"/>
</dbReference>
<dbReference type="SMART" id="SM01049">
    <property type="entry name" value="Cache_2"/>
    <property type="match status" value="1"/>
</dbReference>
<dbReference type="PANTHER" id="PTHR43531:SF11">
    <property type="entry name" value="METHYL-ACCEPTING CHEMOTAXIS PROTEIN 3"/>
    <property type="match status" value="1"/>
</dbReference>
<feature type="transmembrane region" description="Helical" evidence="11">
    <location>
        <begin position="184"/>
        <end position="206"/>
    </location>
</feature>
<dbReference type="Gene3D" id="1.10.287.950">
    <property type="entry name" value="Methyl-accepting chemotaxis protein"/>
    <property type="match status" value="1"/>
</dbReference>
<keyword evidence="3" id="KW-0145">Chemotaxis</keyword>
<feature type="domain" description="HAMP" evidence="13">
    <location>
        <begin position="294"/>
        <end position="340"/>
    </location>
</feature>
<dbReference type="GO" id="GO:0006935">
    <property type="term" value="P:chemotaxis"/>
    <property type="evidence" value="ECO:0007669"/>
    <property type="project" value="UniProtKB-KW"/>
</dbReference>
<keyword evidence="9" id="KW-0175">Coiled coil</keyword>
<dbReference type="Pfam" id="PF00015">
    <property type="entry name" value="MCPsignal"/>
    <property type="match status" value="1"/>
</dbReference>
<keyword evidence="6 11" id="KW-0472">Membrane</keyword>
<dbReference type="CDD" id="cd12912">
    <property type="entry name" value="PDC2_MCP_like"/>
    <property type="match status" value="1"/>
</dbReference>
<dbReference type="PRINTS" id="PR00260">
    <property type="entry name" value="CHEMTRNSDUCR"/>
</dbReference>
<dbReference type="AlphaFoldDB" id="A0A1T4N5P2"/>
<dbReference type="InterPro" id="IPR004090">
    <property type="entry name" value="Chemotax_Me-accpt_rcpt"/>
</dbReference>
<dbReference type="CDD" id="cd06225">
    <property type="entry name" value="HAMP"/>
    <property type="match status" value="1"/>
</dbReference>
<dbReference type="GO" id="GO:0004888">
    <property type="term" value="F:transmembrane signaling receptor activity"/>
    <property type="evidence" value="ECO:0007669"/>
    <property type="project" value="InterPro"/>
</dbReference>
<dbReference type="FunFam" id="1.10.287.950:FF:000001">
    <property type="entry name" value="Methyl-accepting chemotaxis sensory transducer"/>
    <property type="match status" value="1"/>
</dbReference>
<dbReference type="SUPFAM" id="SSF158472">
    <property type="entry name" value="HAMP domain-like"/>
    <property type="match status" value="1"/>
</dbReference>
<evidence type="ECO:0000256" key="2">
    <source>
        <dbReference type="ARBA" id="ARBA00022475"/>
    </source>
</evidence>
<comment type="similarity">
    <text evidence="7">Belongs to the methyl-accepting chemotaxis (MCP) protein family.</text>
</comment>
<name>A0A1T4N5P2_9HYPH</name>
<dbReference type="GO" id="GO:0007165">
    <property type="term" value="P:signal transduction"/>
    <property type="evidence" value="ECO:0007669"/>
    <property type="project" value="UniProtKB-KW"/>
</dbReference>
<dbReference type="InterPro" id="IPR051310">
    <property type="entry name" value="MCP_chemotaxis"/>
</dbReference>
<protein>
    <submittedName>
        <fullName evidence="14">Methyl-accepting chemotaxis sensory transducer with Cache sensor</fullName>
    </submittedName>
</protein>
<dbReference type="SMART" id="SM00304">
    <property type="entry name" value="HAMP"/>
    <property type="match status" value="3"/>
</dbReference>
<dbReference type="GO" id="GO:0005886">
    <property type="term" value="C:plasma membrane"/>
    <property type="evidence" value="ECO:0007669"/>
    <property type="project" value="UniProtKB-SubCell"/>
</dbReference>
<comment type="subcellular location">
    <subcellularLocation>
        <location evidence="1">Cell membrane</location>
        <topology evidence="1">Multi-pass membrane protein</topology>
    </subcellularLocation>
</comment>
<reference evidence="14 15" key="1">
    <citation type="submission" date="2017-02" db="EMBL/GenBank/DDBJ databases">
        <authorList>
            <person name="Peterson S.W."/>
        </authorList>
    </citation>
    <scope>NUCLEOTIDE SEQUENCE [LARGE SCALE GENOMIC DNA]</scope>
    <source>
        <strain evidence="14 15">USBA 369</strain>
    </source>
</reference>
<feature type="domain" description="Methyl-accepting transducer" evidence="12">
    <location>
        <begin position="345"/>
        <end position="574"/>
    </location>
</feature>
<dbReference type="InterPro" id="IPR033480">
    <property type="entry name" value="sCache_2"/>
</dbReference>
<dbReference type="OrthoDB" id="2489132at2"/>
<gene>
    <name evidence="14" type="ORF">SAMN05428963_102421</name>
</gene>
<evidence type="ECO:0000256" key="7">
    <source>
        <dbReference type="ARBA" id="ARBA00029447"/>
    </source>
</evidence>
<keyword evidence="15" id="KW-1185">Reference proteome</keyword>
<dbReference type="CDD" id="cd11386">
    <property type="entry name" value="MCP_signal"/>
    <property type="match status" value="1"/>
</dbReference>
<dbReference type="Pfam" id="PF00672">
    <property type="entry name" value="HAMP"/>
    <property type="match status" value="1"/>
</dbReference>
<evidence type="ECO:0000256" key="6">
    <source>
        <dbReference type="ARBA" id="ARBA00023136"/>
    </source>
</evidence>
<feature type="coiled-coil region" evidence="9">
    <location>
        <begin position="263"/>
        <end position="291"/>
    </location>
</feature>
<evidence type="ECO:0000313" key="14">
    <source>
        <dbReference type="EMBL" id="SJZ74426.1"/>
    </source>
</evidence>
<feature type="domain" description="HAMP" evidence="13">
    <location>
        <begin position="207"/>
        <end position="260"/>
    </location>
</feature>
<evidence type="ECO:0000256" key="1">
    <source>
        <dbReference type="ARBA" id="ARBA00004651"/>
    </source>
</evidence>
<proteinExistence type="inferred from homology"/>
<dbReference type="STRING" id="1365950.SAMN05428963_102421"/>
<dbReference type="PANTHER" id="PTHR43531">
    <property type="entry name" value="PROTEIN ICFG"/>
    <property type="match status" value="1"/>
</dbReference>
<dbReference type="Gene3D" id="6.10.340.10">
    <property type="match status" value="1"/>
</dbReference>
<keyword evidence="5 11" id="KW-1133">Transmembrane helix</keyword>
<dbReference type="Pfam" id="PF17200">
    <property type="entry name" value="sCache_2"/>
    <property type="match status" value="1"/>
</dbReference>
<dbReference type="InterPro" id="IPR003660">
    <property type="entry name" value="HAMP_dom"/>
</dbReference>
<dbReference type="PROSITE" id="PS50885">
    <property type="entry name" value="HAMP"/>
    <property type="match status" value="2"/>
</dbReference>
<evidence type="ECO:0000256" key="11">
    <source>
        <dbReference type="SAM" id="Phobius"/>
    </source>
</evidence>
<accession>A0A1T4N5P2</accession>
<keyword evidence="4 11" id="KW-0812">Transmembrane</keyword>
<evidence type="ECO:0000259" key="12">
    <source>
        <dbReference type="PROSITE" id="PS50111"/>
    </source>
</evidence>
<feature type="coiled-coil region" evidence="9">
    <location>
        <begin position="357"/>
        <end position="384"/>
    </location>
</feature>
<evidence type="ECO:0000256" key="10">
    <source>
        <dbReference type="SAM" id="MobiDB-lite"/>
    </source>
</evidence>
<dbReference type="EMBL" id="FUXL01000002">
    <property type="protein sequence ID" value="SJZ74426.1"/>
    <property type="molecule type" value="Genomic_DNA"/>
</dbReference>
<evidence type="ECO:0000256" key="3">
    <source>
        <dbReference type="ARBA" id="ARBA00022500"/>
    </source>
</evidence>
<keyword evidence="2" id="KW-1003">Cell membrane</keyword>
<sequence>MRIKISGKLTFLVALSICASIVLSFIQLVSMRDLAVQDRTELLHAQVASARSIAESFQALAASGAIPADDAQSYALKAIARIRYGADGYVYVLDYDARVLAHADASMVGKSLYAVRDAEGSPVFQNMVSVAKGGGGYTAYQWPREAGADPEPKLSYSAAVPEWGWVIGTGAYTNDFDQLFWEKVLAIAPWIAVILIVLGTAGWFIARGIARPLSAIAGTAHQLAAGDKSIAIPHRDRSDEVGDMAQAVETFRLAAIEQDRLAAEAAEARHAQEAEKARQAAEERAKAQELSAFVADIEQGFAQLADGDLTVRLARPVAADYEVIRAQFNGSVETLEATFGSIVGSIGSIRSGLGEINQASNDLAQRTEQQAASLEETVAALGQVTRAVNDTAEGASRAQASAQTAQKNAEKGGAIVGQAVEAMSEIERSSEEIGKIIGVIDEIAFQTNLLALNAGVEAARAGEAGKGFAVVAQEVRALAQRSAEAAKEIKDLISKSGEQVGRGVELVTASGKSLEQIVSEVAAMSAEVSEIARSAREQAVSLKEVSQAADQMDKVTQQNAAMVEETTAAAQSLAAETDNLAQLIAQFRTAASAGHQTQGARTARRQSAPPVLRAATPIRPAAAKAAPRPASAMKATGTDGAPAKSGGDDGWEEF</sequence>
<dbReference type="Proteomes" id="UP000190135">
    <property type="component" value="Unassembled WGS sequence"/>
</dbReference>
<dbReference type="InterPro" id="IPR004089">
    <property type="entry name" value="MCPsignal_dom"/>
</dbReference>
<keyword evidence="8" id="KW-0807">Transducer</keyword>
<evidence type="ECO:0000256" key="8">
    <source>
        <dbReference type="PROSITE-ProRule" id="PRU00284"/>
    </source>
</evidence>
<evidence type="ECO:0000256" key="9">
    <source>
        <dbReference type="SAM" id="Coils"/>
    </source>
</evidence>
<dbReference type="PROSITE" id="PS50111">
    <property type="entry name" value="CHEMOTAXIS_TRANSDUC_2"/>
    <property type="match status" value="1"/>
</dbReference>
<evidence type="ECO:0000259" key="13">
    <source>
        <dbReference type="PROSITE" id="PS50885"/>
    </source>
</evidence>
<evidence type="ECO:0000256" key="5">
    <source>
        <dbReference type="ARBA" id="ARBA00022989"/>
    </source>
</evidence>
<dbReference type="SMART" id="SM00283">
    <property type="entry name" value="MA"/>
    <property type="match status" value="1"/>
</dbReference>
<feature type="compositionally biased region" description="Low complexity" evidence="10">
    <location>
        <begin position="613"/>
        <end position="635"/>
    </location>
</feature>
<organism evidence="14 15">
    <name type="scientific">Consotaella salsifontis</name>
    <dbReference type="NCBI Taxonomy" id="1365950"/>
    <lineage>
        <taxon>Bacteria</taxon>
        <taxon>Pseudomonadati</taxon>
        <taxon>Pseudomonadota</taxon>
        <taxon>Alphaproteobacteria</taxon>
        <taxon>Hyphomicrobiales</taxon>
        <taxon>Aurantimonadaceae</taxon>
        <taxon>Consotaella</taxon>
    </lineage>
</organism>